<proteinExistence type="predicted"/>
<keyword evidence="1" id="KW-1133">Transmembrane helix</keyword>
<evidence type="ECO:0000256" key="1">
    <source>
        <dbReference type="SAM" id="Phobius"/>
    </source>
</evidence>
<reference evidence="2" key="1">
    <citation type="submission" date="2019-11" db="EMBL/GenBank/DDBJ databases">
        <authorList>
            <person name="Feng L."/>
        </authorList>
    </citation>
    <scope>NUCLEOTIDE SEQUENCE</scope>
    <source>
        <strain evidence="2">CnexileLFYP112</strain>
    </source>
</reference>
<dbReference type="EMBL" id="CACRTG010000021">
    <property type="protein sequence ID" value="VYT23103.1"/>
    <property type="molecule type" value="Genomic_DNA"/>
</dbReference>
<evidence type="ECO:0000313" key="2">
    <source>
        <dbReference type="EMBL" id="VYT23103.1"/>
    </source>
</evidence>
<dbReference type="AlphaFoldDB" id="A0A6N2V0W2"/>
<accession>A0A6N2V0W2</accession>
<sequence>MPMASKGLHRERPCKGFGRKGVGLTIAVAAAVPLAVIVALALGCYVGLNTTGVVMVSVGFTLLLTLYAVTVRALCLEYR</sequence>
<organism evidence="2">
    <name type="scientific">[Clostridium] nexile</name>
    <dbReference type="NCBI Taxonomy" id="29361"/>
    <lineage>
        <taxon>Bacteria</taxon>
        <taxon>Bacillati</taxon>
        <taxon>Bacillota</taxon>
        <taxon>Clostridia</taxon>
        <taxon>Lachnospirales</taxon>
        <taxon>Lachnospiraceae</taxon>
        <taxon>Tyzzerella</taxon>
    </lineage>
</organism>
<gene>
    <name evidence="2" type="ORF">CNLFYP112_02378</name>
</gene>
<feature type="transmembrane region" description="Helical" evidence="1">
    <location>
        <begin position="54"/>
        <end position="75"/>
    </location>
</feature>
<protein>
    <submittedName>
        <fullName evidence="2">Uncharacterized protein</fullName>
    </submittedName>
</protein>
<keyword evidence="1" id="KW-0812">Transmembrane</keyword>
<keyword evidence="1" id="KW-0472">Membrane</keyword>
<name>A0A6N2V0W2_9FIRM</name>
<feature type="transmembrane region" description="Helical" evidence="1">
    <location>
        <begin position="21"/>
        <end position="48"/>
    </location>
</feature>